<sequence>MKIFSVSLRVRFRLIKRVLYKLWLTSNQAKAKKFIKSVRYQARNAEEFHSPIILLSTFTRVEDFLVLSYLFREKELTFISPSDLPKSKIFNIIFASNFVMVLDEKKIGFSFFRRLMLILRDFNRSLVISPSAAMRYMKGVTINPLVIAKLAMKTNVPIVPVVIKWLNSYGQNKIHRVMSRKCEVRIGKKMYVSPRTPEFKDLFFKRRGLRKFTSLTAEEYLEIGKRIFLRLEALDNSDGSSI</sequence>
<proteinExistence type="predicted"/>
<reference evidence="1 2" key="1">
    <citation type="submission" date="2017-09" db="EMBL/GenBank/DDBJ databases">
        <title>Depth-based differentiation of microbial function through sediment-hosted aquifers and enrichment of novel symbionts in the deep terrestrial subsurface.</title>
        <authorList>
            <person name="Probst A.J."/>
            <person name="Ladd B."/>
            <person name="Jarett J.K."/>
            <person name="Geller-Mcgrath D.E."/>
            <person name="Sieber C.M."/>
            <person name="Emerson J.B."/>
            <person name="Anantharaman K."/>
            <person name="Thomas B.C."/>
            <person name="Malmstrom R."/>
            <person name="Stieglmeier M."/>
            <person name="Klingl A."/>
            <person name="Woyke T."/>
            <person name="Ryan C.M."/>
            <person name="Banfield J.F."/>
        </authorList>
    </citation>
    <scope>NUCLEOTIDE SEQUENCE [LARGE SCALE GENOMIC DNA]</scope>
    <source>
        <strain evidence="1">CG11_big_fil_rev_8_21_14_0_20_45_26</strain>
    </source>
</reference>
<evidence type="ECO:0000313" key="1">
    <source>
        <dbReference type="EMBL" id="PIQ86084.1"/>
    </source>
</evidence>
<name>A0A2H0LQY3_9BACT</name>
<dbReference type="SUPFAM" id="SSF69593">
    <property type="entry name" value="Glycerol-3-phosphate (1)-acyltransferase"/>
    <property type="match status" value="1"/>
</dbReference>
<gene>
    <name evidence="1" type="ORF">COV74_06130</name>
</gene>
<evidence type="ECO:0008006" key="3">
    <source>
        <dbReference type="Google" id="ProtNLM"/>
    </source>
</evidence>
<comment type="caution">
    <text evidence="1">The sequence shown here is derived from an EMBL/GenBank/DDBJ whole genome shotgun (WGS) entry which is preliminary data.</text>
</comment>
<accession>A0A2H0LQY3</accession>
<organism evidence="1 2">
    <name type="scientific">Candidatus Abzuiibacterium crystallinum</name>
    <dbReference type="NCBI Taxonomy" id="1974748"/>
    <lineage>
        <taxon>Bacteria</taxon>
        <taxon>Pseudomonadati</taxon>
        <taxon>Candidatus Omnitrophota</taxon>
        <taxon>Candidatus Abzuiibacterium</taxon>
    </lineage>
</organism>
<dbReference type="Proteomes" id="UP000230859">
    <property type="component" value="Unassembled WGS sequence"/>
</dbReference>
<dbReference type="AlphaFoldDB" id="A0A2H0LQY3"/>
<evidence type="ECO:0000313" key="2">
    <source>
        <dbReference type="Proteomes" id="UP000230859"/>
    </source>
</evidence>
<dbReference type="EMBL" id="PCVY01000051">
    <property type="protein sequence ID" value="PIQ86084.1"/>
    <property type="molecule type" value="Genomic_DNA"/>
</dbReference>
<protein>
    <recommendedName>
        <fullName evidence="3">Phospholipid/glycerol acyltransferase domain-containing protein</fullName>
    </recommendedName>
</protein>